<proteinExistence type="predicted"/>
<accession>A0A9W7AXC3</accession>
<dbReference type="GO" id="GO:0005737">
    <property type="term" value="C:cytoplasm"/>
    <property type="evidence" value="ECO:0007669"/>
    <property type="project" value="UniProtKB-SubCell"/>
</dbReference>
<dbReference type="GO" id="GO:0007018">
    <property type="term" value="P:microtubule-based movement"/>
    <property type="evidence" value="ECO:0007669"/>
    <property type="project" value="TreeGrafter"/>
</dbReference>
<reference evidence="7" key="1">
    <citation type="journal article" date="2023" name="Commun. Biol.">
        <title>Genome analysis of Parmales, the sister group of diatoms, reveals the evolutionary specialization of diatoms from phago-mixotrophs to photoautotrophs.</title>
        <authorList>
            <person name="Ban H."/>
            <person name="Sato S."/>
            <person name="Yoshikawa S."/>
            <person name="Yamada K."/>
            <person name="Nakamura Y."/>
            <person name="Ichinomiya M."/>
            <person name="Sato N."/>
            <person name="Blanc-Mathieu R."/>
            <person name="Endo H."/>
            <person name="Kuwata A."/>
            <person name="Ogata H."/>
        </authorList>
    </citation>
    <scope>NUCLEOTIDE SEQUENCE [LARGE SCALE GENOMIC DNA]</scope>
</reference>
<dbReference type="Pfam" id="PF13374">
    <property type="entry name" value="TPR_10"/>
    <property type="match status" value="1"/>
</dbReference>
<organism evidence="6 7">
    <name type="scientific">Triparma laevis f. inornata</name>
    <dbReference type="NCBI Taxonomy" id="1714386"/>
    <lineage>
        <taxon>Eukaryota</taxon>
        <taxon>Sar</taxon>
        <taxon>Stramenopiles</taxon>
        <taxon>Ochrophyta</taxon>
        <taxon>Bolidophyceae</taxon>
        <taxon>Parmales</taxon>
        <taxon>Triparmaceae</taxon>
        <taxon>Triparma</taxon>
    </lineage>
</organism>
<keyword evidence="2" id="KW-0963">Cytoplasm</keyword>
<evidence type="ECO:0000256" key="5">
    <source>
        <dbReference type="SAM" id="MobiDB-lite"/>
    </source>
</evidence>
<evidence type="ECO:0000256" key="1">
    <source>
        <dbReference type="ARBA" id="ARBA00004496"/>
    </source>
</evidence>
<dbReference type="InterPro" id="IPR011990">
    <property type="entry name" value="TPR-like_helical_dom_sf"/>
</dbReference>
<evidence type="ECO:0000256" key="4">
    <source>
        <dbReference type="ARBA" id="ARBA00022803"/>
    </source>
</evidence>
<dbReference type="Proteomes" id="UP001162640">
    <property type="component" value="Unassembled WGS sequence"/>
</dbReference>
<evidence type="ECO:0000256" key="3">
    <source>
        <dbReference type="ARBA" id="ARBA00022737"/>
    </source>
</evidence>
<keyword evidence="3" id="KW-0677">Repeat</keyword>
<comment type="caution">
    <text evidence="6">The sequence shown here is derived from an EMBL/GenBank/DDBJ whole genome shotgun (WGS) entry which is preliminary data.</text>
</comment>
<sequence>MINAPTTRDQGFETALIAINVSSGMNGMNSLLKSLVLRKLLPLRRTSQQRLEIFDACAALGDTCNWVDDFNDAIRYYKRAKEGYKEQLGRDSEEALDATRVLIMSTAMSVDERTEKLRDLLKRMERALGEENVVTLNTLDQLGIKLNKKGEDEEAKECMERSLAGRMKVLGEDHKDTLAKLNNLGIVNKKEVEELREGVGVLRESFEREREVNGDESSEYNRDSDEYRDWLQGVEGLWES</sequence>
<protein>
    <submittedName>
        <fullName evidence="6">Uncharacterized protein</fullName>
    </submittedName>
</protein>
<name>A0A9W7AXC3_9STRA</name>
<dbReference type="AlphaFoldDB" id="A0A9W7AXC3"/>
<dbReference type="InterPro" id="IPR002151">
    <property type="entry name" value="Kinesin_light"/>
</dbReference>
<dbReference type="PANTHER" id="PTHR45783">
    <property type="entry name" value="KINESIN LIGHT CHAIN"/>
    <property type="match status" value="1"/>
</dbReference>
<dbReference type="PANTHER" id="PTHR45783:SF3">
    <property type="entry name" value="KINESIN LIGHT CHAIN"/>
    <property type="match status" value="1"/>
</dbReference>
<evidence type="ECO:0000313" key="7">
    <source>
        <dbReference type="Proteomes" id="UP001162640"/>
    </source>
</evidence>
<dbReference type="GO" id="GO:0005871">
    <property type="term" value="C:kinesin complex"/>
    <property type="evidence" value="ECO:0007669"/>
    <property type="project" value="InterPro"/>
</dbReference>
<evidence type="ECO:0000313" key="6">
    <source>
        <dbReference type="EMBL" id="GMH80691.1"/>
    </source>
</evidence>
<dbReference type="SUPFAM" id="SSF48452">
    <property type="entry name" value="TPR-like"/>
    <property type="match status" value="1"/>
</dbReference>
<evidence type="ECO:0000256" key="2">
    <source>
        <dbReference type="ARBA" id="ARBA00022490"/>
    </source>
</evidence>
<keyword evidence="4" id="KW-0802">TPR repeat</keyword>
<dbReference type="Gene3D" id="1.25.40.10">
    <property type="entry name" value="Tetratricopeptide repeat domain"/>
    <property type="match status" value="1"/>
</dbReference>
<dbReference type="EMBL" id="BLQM01000287">
    <property type="protein sequence ID" value="GMH80691.1"/>
    <property type="molecule type" value="Genomic_DNA"/>
</dbReference>
<dbReference type="GO" id="GO:0019894">
    <property type="term" value="F:kinesin binding"/>
    <property type="evidence" value="ECO:0007669"/>
    <property type="project" value="TreeGrafter"/>
</dbReference>
<gene>
    <name evidence="6" type="ORF">TL16_g08655</name>
</gene>
<feature type="region of interest" description="Disordered" evidence="5">
    <location>
        <begin position="206"/>
        <end position="225"/>
    </location>
</feature>
<comment type="subcellular location">
    <subcellularLocation>
        <location evidence="1">Cytoplasm</location>
    </subcellularLocation>
</comment>